<sequence length="617" mass="68942">METLIRDGTYLNNKHEENFVLALIKDLEHFLSKQEQINKQTQQVFFLPPLPPRFRFLTHQTVESVFFGRLATKSVGESDDRQTAIYCSFDSGPTRGQTRPLSAAAMKEEEKTTKKARKTGVAVYQPPHRRENSNLASTSDLKASVAKNDKNHEKIRNDSELRSPGSPSQGKVRRPDMVVYVPKARRSLEARCSSLALNQENLEFSKSSDHIEDGSSLKIAKEELTKSNTNENNKVSEKLIEVEDALIDSKTETLITIKEASASAAESGNNKSDLVASPTWKNFEKKSSRSRKTSFVPVEEQVNQPTFDPPKPLRKPSINYHGSEINEPSEVWRVEVSELYNGCADVSEPHGSSGYSSADSDKKEEIKGTIASLEEVDAEKLKLANEVFDSESRDFDQLDKKEEDDSWDIMFNDQGEPVKPEVLEELSMALGKTVEVNKPKVDYLSFVPSIADETQFDEELSHVVEFYDFSPSIKTEDLLVIFGGIRQHGGNASFEIKWVDDTHALGVFSSPAAALEALRLIHPMAKARSLAQASRESKLKARKVSEFLLPYKPRPATTASAARRLVTGALGLKSNLSPEQRKVEAQKLRDAKANKKMAAKQREDAWEGHFSPNDPLS</sequence>
<organism evidence="3 4">
    <name type="scientific">Artemia franciscana</name>
    <name type="common">Brine shrimp</name>
    <name type="synonym">Artemia sanfranciscana</name>
    <dbReference type="NCBI Taxonomy" id="6661"/>
    <lineage>
        <taxon>Eukaryota</taxon>
        <taxon>Metazoa</taxon>
        <taxon>Ecdysozoa</taxon>
        <taxon>Arthropoda</taxon>
        <taxon>Crustacea</taxon>
        <taxon>Branchiopoda</taxon>
        <taxon>Anostraca</taxon>
        <taxon>Artemiidae</taxon>
        <taxon>Artemia</taxon>
    </lineage>
</organism>
<dbReference type="PANTHER" id="PTHR21678">
    <property type="entry name" value="GROWTH INHIBITION AND DIFFERENTIATION RELATED PROTEIN 88"/>
    <property type="match status" value="1"/>
</dbReference>
<keyword evidence="4" id="KW-1185">Reference proteome</keyword>
<dbReference type="EMBL" id="JAVRJZ010000015">
    <property type="protein sequence ID" value="KAK2711980.1"/>
    <property type="molecule type" value="Genomic_DNA"/>
</dbReference>
<dbReference type="Gene3D" id="3.30.70.330">
    <property type="match status" value="1"/>
</dbReference>
<feature type="region of interest" description="Disordered" evidence="1">
    <location>
        <begin position="86"/>
        <end position="173"/>
    </location>
</feature>
<feature type="domain" description="R3H" evidence="2">
    <location>
        <begin position="17"/>
        <end position="89"/>
    </location>
</feature>
<dbReference type="InterPro" id="IPR039884">
    <property type="entry name" value="R3HC1/R3HCL"/>
</dbReference>
<feature type="region of interest" description="Disordered" evidence="1">
    <location>
        <begin position="576"/>
        <end position="617"/>
    </location>
</feature>
<accession>A0AA88HIN0</accession>
<dbReference type="PROSITE" id="PS51061">
    <property type="entry name" value="R3H"/>
    <property type="match status" value="1"/>
</dbReference>
<dbReference type="GO" id="GO:0003676">
    <property type="term" value="F:nucleic acid binding"/>
    <property type="evidence" value="ECO:0007669"/>
    <property type="project" value="UniProtKB-UniRule"/>
</dbReference>
<proteinExistence type="predicted"/>
<evidence type="ECO:0000313" key="3">
    <source>
        <dbReference type="EMBL" id="KAK2711983.1"/>
    </source>
</evidence>
<reference evidence="3" key="1">
    <citation type="submission" date="2023-07" db="EMBL/GenBank/DDBJ databases">
        <title>Chromosome-level genome assembly of Artemia franciscana.</title>
        <authorList>
            <person name="Jo E."/>
        </authorList>
    </citation>
    <scope>NUCLEOTIDE SEQUENCE</scope>
    <source>
        <tissue evidence="3">Whole body</tissue>
    </source>
</reference>
<dbReference type="PANTHER" id="PTHR21678:SF0">
    <property type="entry name" value="C3H1-TYPE DOMAIN-CONTAINING PROTEIN"/>
    <property type="match status" value="1"/>
</dbReference>
<evidence type="ECO:0000259" key="2">
    <source>
        <dbReference type="PROSITE" id="PS51061"/>
    </source>
</evidence>
<dbReference type="EMBL" id="JAVRJZ010000015">
    <property type="protein sequence ID" value="KAK2711983.1"/>
    <property type="molecule type" value="Genomic_DNA"/>
</dbReference>
<feature type="compositionally biased region" description="Basic and acidic residues" evidence="1">
    <location>
        <begin position="579"/>
        <end position="593"/>
    </location>
</feature>
<dbReference type="Proteomes" id="UP001187531">
    <property type="component" value="Unassembled WGS sequence"/>
</dbReference>
<evidence type="ECO:0000313" key="4">
    <source>
        <dbReference type="Proteomes" id="UP001187531"/>
    </source>
</evidence>
<dbReference type="EMBL" id="JAVRJZ010000015">
    <property type="protein sequence ID" value="KAK2711981.1"/>
    <property type="molecule type" value="Genomic_DNA"/>
</dbReference>
<protein>
    <recommendedName>
        <fullName evidence="2">R3H domain-containing protein</fullName>
    </recommendedName>
</protein>
<dbReference type="AlphaFoldDB" id="A0AA88HIN0"/>
<name>A0AA88HIN0_ARTSF</name>
<dbReference type="EMBL" id="JAVRJZ010000015">
    <property type="protein sequence ID" value="KAK2711982.1"/>
    <property type="molecule type" value="Genomic_DNA"/>
</dbReference>
<dbReference type="InterPro" id="IPR012677">
    <property type="entry name" value="Nucleotide-bd_a/b_plait_sf"/>
</dbReference>
<feature type="compositionally biased region" description="Basic and acidic residues" evidence="1">
    <location>
        <begin position="147"/>
        <end position="161"/>
    </location>
</feature>
<comment type="caution">
    <text evidence="3">The sequence shown here is derived from an EMBL/GenBank/DDBJ whole genome shotgun (WGS) entry which is preliminary data.</text>
</comment>
<evidence type="ECO:0000256" key="1">
    <source>
        <dbReference type="SAM" id="MobiDB-lite"/>
    </source>
</evidence>
<gene>
    <name evidence="3" type="ORF">QYM36_010868</name>
</gene>
<dbReference type="InterPro" id="IPR001374">
    <property type="entry name" value="R3H_dom"/>
</dbReference>